<feature type="domain" description="BON" evidence="1">
    <location>
        <begin position="22"/>
        <end position="72"/>
    </location>
</feature>
<reference evidence="2 3" key="1">
    <citation type="journal article" date="2017" name="Genome Announc.">
        <title>Complete Genome Sequence of Burkholderia stabilis FERMP-21014.</title>
        <authorList>
            <person name="Konishi K."/>
            <person name="Kumagai T."/>
            <person name="Sakasegawa S."/>
            <person name="Tamura T."/>
        </authorList>
    </citation>
    <scope>NUCLEOTIDE SEQUENCE [LARGE SCALE GENOMIC DNA]</scope>
    <source>
        <strain evidence="2 3">FERMP-21014</strain>
    </source>
</reference>
<evidence type="ECO:0000259" key="1">
    <source>
        <dbReference type="Pfam" id="PF04972"/>
    </source>
</evidence>
<accession>A0A1Y1BU70</accession>
<proteinExistence type="predicted"/>
<gene>
    <name evidence="2" type="ORF">BSFP_062240</name>
</gene>
<dbReference type="Proteomes" id="UP000218432">
    <property type="component" value="Chromosome 3"/>
</dbReference>
<dbReference type="Pfam" id="PF04972">
    <property type="entry name" value="BON"/>
    <property type="match status" value="1"/>
</dbReference>
<name>A0A1Y1BU70_9BURK</name>
<sequence>MAGVKALVVDLTVHLPNDDVRTDEDIANAVRSVPHWTVGLQDDAVKVQVEHDWITLSGRVDWACQRHLAVRARDAIRTGYR</sequence>
<dbReference type="AlphaFoldDB" id="A0A1Y1BU70"/>
<dbReference type="Gene3D" id="3.30.1340.30">
    <property type="match status" value="1"/>
</dbReference>
<organism evidence="2 3">
    <name type="scientific">Burkholderia stabilis</name>
    <dbReference type="NCBI Taxonomy" id="95485"/>
    <lineage>
        <taxon>Bacteria</taxon>
        <taxon>Pseudomonadati</taxon>
        <taxon>Pseudomonadota</taxon>
        <taxon>Betaproteobacteria</taxon>
        <taxon>Burkholderiales</taxon>
        <taxon>Burkholderiaceae</taxon>
        <taxon>Burkholderia</taxon>
        <taxon>Burkholderia cepacia complex</taxon>
    </lineage>
</organism>
<dbReference type="EMBL" id="AP018113">
    <property type="protein sequence ID" value="BAX63351.1"/>
    <property type="molecule type" value="Genomic_DNA"/>
</dbReference>
<dbReference type="InterPro" id="IPR007055">
    <property type="entry name" value="BON_dom"/>
</dbReference>
<evidence type="ECO:0000313" key="2">
    <source>
        <dbReference type="EMBL" id="BAX63351.1"/>
    </source>
</evidence>
<evidence type="ECO:0000313" key="3">
    <source>
        <dbReference type="Proteomes" id="UP000218432"/>
    </source>
</evidence>
<protein>
    <submittedName>
        <fullName evidence="2">OsmY domain-containing protein</fullName>
    </submittedName>
</protein>